<protein>
    <submittedName>
        <fullName evidence="1">RNA polymerase sigma factor, sigma-70 family</fullName>
    </submittedName>
</protein>
<accession>A0A1H5VVJ9</accession>
<reference evidence="1 2" key="1">
    <citation type="submission" date="2016-10" db="EMBL/GenBank/DDBJ databases">
        <authorList>
            <person name="de Groot N.N."/>
        </authorList>
    </citation>
    <scope>NUCLEOTIDE SEQUENCE [LARGE SCALE GENOMIC DNA]</scope>
    <source>
        <strain evidence="1 2">D15d</strain>
    </source>
</reference>
<gene>
    <name evidence="1" type="ORF">SAMN05216537_112121</name>
</gene>
<evidence type="ECO:0000313" key="2">
    <source>
        <dbReference type="Proteomes" id="UP000236726"/>
    </source>
</evidence>
<proteinExistence type="predicted"/>
<name>A0A1H5VVJ9_9FIRM</name>
<dbReference type="RefSeq" id="WP_103953167.1">
    <property type="nucleotide sequence ID" value="NZ_FNUL01000012.1"/>
</dbReference>
<sequence length="313" mass="36306">MKIELCFSENKKNWLKEQTNERVEMYYEAWKAGEISDTDWSTYLWQITENYAKTLIVKKYLGKGEFDDLMQNAALVLMEKYKNFNPYKAKAITYFGNMWVNIASDYKSEISAHYKQMQGIIYNTLIQCGYQGLDDKRLDAAKISTLSNIPIKTVNEVLTQFSYTESSYEELTEQNKIEHGSFLSPEENYLKEERIKEIGRALDTLTPLERWLVEIMLLEPTDPVLGGDKIPSYKNIATYLNNTPEKIPEYFFIKAELPKTVKAVFLQMKYNSGITKLRNELQKKNDIEAFAAKSFVPQASDDDIMDALSCSYI</sequence>
<dbReference type="Proteomes" id="UP000236726">
    <property type="component" value="Unassembled WGS sequence"/>
</dbReference>
<dbReference type="AlphaFoldDB" id="A0A1H5VVJ9"/>
<keyword evidence="2" id="KW-1185">Reference proteome</keyword>
<organism evidence="1 2">
    <name type="scientific">Lachnospira multipara</name>
    <dbReference type="NCBI Taxonomy" id="28051"/>
    <lineage>
        <taxon>Bacteria</taxon>
        <taxon>Bacillati</taxon>
        <taxon>Bacillota</taxon>
        <taxon>Clostridia</taxon>
        <taxon>Lachnospirales</taxon>
        <taxon>Lachnospiraceae</taxon>
        <taxon>Lachnospira</taxon>
    </lineage>
</organism>
<evidence type="ECO:0000313" key="1">
    <source>
        <dbReference type="EMBL" id="SEF91173.1"/>
    </source>
</evidence>
<dbReference type="EMBL" id="FNUL01000012">
    <property type="protein sequence ID" value="SEF91173.1"/>
    <property type="molecule type" value="Genomic_DNA"/>
</dbReference>